<protein>
    <submittedName>
        <fullName evidence="1">Uncharacterized protein</fullName>
    </submittedName>
</protein>
<evidence type="ECO:0000313" key="2">
    <source>
        <dbReference type="Proteomes" id="UP001359559"/>
    </source>
</evidence>
<keyword evidence="2" id="KW-1185">Reference proteome</keyword>
<dbReference type="Proteomes" id="UP001359559">
    <property type="component" value="Unassembled WGS sequence"/>
</dbReference>
<gene>
    <name evidence="1" type="ORF">RJT34_22633</name>
</gene>
<proteinExistence type="predicted"/>
<dbReference type="EMBL" id="JAYKXN010000006">
    <property type="protein sequence ID" value="KAK7277618.1"/>
    <property type="molecule type" value="Genomic_DNA"/>
</dbReference>
<accession>A0AAN9FRB8</accession>
<dbReference type="AlphaFoldDB" id="A0AAN9FRB8"/>
<sequence>MSDQCLGYCFGLKLWCERLFIIRSSYSLLSFKKISKSIFVLWTHSTHIVTKRLLLWCGLGLIELASPEVFSFQLVFIMIIIHEFEDGDEGNSSLEMFLGPSSSWPSNGS</sequence>
<comment type="caution">
    <text evidence="1">The sequence shown here is derived from an EMBL/GenBank/DDBJ whole genome shotgun (WGS) entry which is preliminary data.</text>
</comment>
<organism evidence="1 2">
    <name type="scientific">Clitoria ternatea</name>
    <name type="common">Butterfly pea</name>
    <dbReference type="NCBI Taxonomy" id="43366"/>
    <lineage>
        <taxon>Eukaryota</taxon>
        <taxon>Viridiplantae</taxon>
        <taxon>Streptophyta</taxon>
        <taxon>Embryophyta</taxon>
        <taxon>Tracheophyta</taxon>
        <taxon>Spermatophyta</taxon>
        <taxon>Magnoliopsida</taxon>
        <taxon>eudicotyledons</taxon>
        <taxon>Gunneridae</taxon>
        <taxon>Pentapetalae</taxon>
        <taxon>rosids</taxon>
        <taxon>fabids</taxon>
        <taxon>Fabales</taxon>
        <taxon>Fabaceae</taxon>
        <taxon>Papilionoideae</taxon>
        <taxon>50 kb inversion clade</taxon>
        <taxon>NPAAA clade</taxon>
        <taxon>indigoferoid/millettioid clade</taxon>
        <taxon>Phaseoleae</taxon>
        <taxon>Clitoria</taxon>
    </lineage>
</organism>
<name>A0AAN9FRB8_CLITE</name>
<reference evidence="1 2" key="1">
    <citation type="submission" date="2024-01" db="EMBL/GenBank/DDBJ databases">
        <title>The genomes of 5 underutilized Papilionoideae crops provide insights into root nodulation and disease resistance.</title>
        <authorList>
            <person name="Yuan L."/>
        </authorList>
    </citation>
    <scope>NUCLEOTIDE SEQUENCE [LARGE SCALE GENOMIC DNA]</scope>
    <source>
        <strain evidence="1">LY-2023</strain>
        <tissue evidence="1">Leaf</tissue>
    </source>
</reference>
<evidence type="ECO:0000313" key="1">
    <source>
        <dbReference type="EMBL" id="KAK7277618.1"/>
    </source>
</evidence>